<dbReference type="PANTHER" id="PTHR47894:SF4">
    <property type="entry name" value="HTH-TYPE TRANSCRIPTIONAL REGULATOR GADX"/>
    <property type="match status" value="1"/>
</dbReference>
<dbReference type="SMART" id="SM00342">
    <property type="entry name" value="HTH_ARAC"/>
    <property type="match status" value="1"/>
</dbReference>
<dbReference type="PROSITE" id="PS01124">
    <property type="entry name" value="HTH_ARAC_FAMILY_2"/>
    <property type="match status" value="1"/>
</dbReference>
<keyword evidence="1" id="KW-0805">Transcription regulation</keyword>
<feature type="domain" description="HTH araC/xylS-type" evidence="4">
    <location>
        <begin position="242"/>
        <end position="340"/>
    </location>
</feature>
<dbReference type="Gene3D" id="1.10.10.60">
    <property type="entry name" value="Homeodomain-like"/>
    <property type="match status" value="1"/>
</dbReference>
<dbReference type="Proteomes" id="UP001499915">
    <property type="component" value="Unassembled WGS sequence"/>
</dbReference>
<keyword evidence="6" id="KW-1185">Reference proteome</keyword>
<dbReference type="EMBL" id="BAAAET010000002">
    <property type="protein sequence ID" value="GAA0688533.1"/>
    <property type="molecule type" value="Genomic_DNA"/>
</dbReference>
<evidence type="ECO:0000259" key="4">
    <source>
        <dbReference type="PROSITE" id="PS01124"/>
    </source>
</evidence>
<dbReference type="SUPFAM" id="SSF46689">
    <property type="entry name" value="Homeodomain-like"/>
    <property type="match status" value="1"/>
</dbReference>
<proteinExistence type="predicted"/>
<name>A0ABN1I4L1_9GAMM</name>
<dbReference type="Pfam" id="PF12625">
    <property type="entry name" value="Arabinose_bd"/>
    <property type="match status" value="1"/>
</dbReference>
<dbReference type="InterPro" id="IPR009057">
    <property type="entry name" value="Homeodomain-like_sf"/>
</dbReference>
<evidence type="ECO:0000256" key="3">
    <source>
        <dbReference type="ARBA" id="ARBA00023163"/>
    </source>
</evidence>
<evidence type="ECO:0000256" key="2">
    <source>
        <dbReference type="ARBA" id="ARBA00023125"/>
    </source>
</evidence>
<dbReference type="RefSeq" id="WP_343804203.1">
    <property type="nucleotide sequence ID" value="NZ_BAAAET010000002.1"/>
</dbReference>
<dbReference type="Pfam" id="PF12833">
    <property type="entry name" value="HTH_18"/>
    <property type="match status" value="1"/>
</dbReference>
<protein>
    <submittedName>
        <fullName evidence="5">AraC family transcriptional regulator</fullName>
    </submittedName>
</protein>
<accession>A0ABN1I4L1</accession>
<organism evidence="5 6">
    <name type="scientific">Marinobacterium maritimum</name>
    <dbReference type="NCBI Taxonomy" id="500162"/>
    <lineage>
        <taxon>Bacteria</taxon>
        <taxon>Pseudomonadati</taxon>
        <taxon>Pseudomonadota</taxon>
        <taxon>Gammaproteobacteria</taxon>
        <taxon>Oceanospirillales</taxon>
        <taxon>Oceanospirillaceae</taxon>
        <taxon>Marinobacterium</taxon>
    </lineage>
</organism>
<sequence>MTTTEPTKAPLLIDSQYLLGTLEAAQELEIDIGEVLDQCGIPKRLLIEPEGFLSFTKVARFLDKVAKEFDCPQFGFLVGKHQPPFSLGLLSQVIKLSPNLGSALSCIDKYIPLYSQAATWGLQTLDGKVALTRRDRAGRKESGVQSRNLTMVQAFKAFKVLCGPQWTPSAIYFAHRPLGNTLTYERYFNAPVYFDREYDAIVFPEEDLKHPIATADAVLLEIVQSHLSSLLGGYKPNDDIVTKVRYHIRCRLGTRTCNLESISQLLAVSPRSLQRMLAKHQFTFKSLLTSVRQEVAIEYLRDSHISLIDLAEMLGYQNVSAFSRAFKNNVGMAPDHWRKTQS</sequence>
<evidence type="ECO:0000313" key="6">
    <source>
        <dbReference type="Proteomes" id="UP001499915"/>
    </source>
</evidence>
<evidence type="ECO:0000256" key="1">
    <source>
        <dbReference type="ARBA" id="ARBA00023015"/>
    </source>
</evidence>
<dbReference type="PANTHER" id="PTHR47894">
    <property type="entry name" value="HTH-TYPE TRANSCRIPTIONAL REGULATOR GADX"/>
    <property type="match status" value="1"/>
</dbReference>
<keyword evidence="2" id="KW-0238">DNA-binding</keyword>
<dbReference type="InterPro" id="IPR032687">
    <property type="entry name" value="AraC-type_N"/>
</dbReference>
<gene>
    <name evidence="5" type="ORF">GCM10009104_13440</name>
</gene>
<keyword evidence="3" id="KW-0804">Transcription</keyword>
<comment type="caution">
    <text evidence="5">The sequence shown here is derived from an EMBL/GenBank/DDBJ whole genome shotgun (WGS) entry which is preliminary data.</text>
</comment>
<dbReference type="InterPro" id="IPR018060">
    <property type="entry name" value="HTH_AraC"/>
</dbReference>
<evidence type="ECO:0000313" key="5">
    <source>
        <dbReference type="EMBL" id="GAA0688533.1"/>
    </source>
</evidence>
<reference evidence="5 6" key="1">
    <citation type="journal article" date="2019" name="Int. J. Syst. Evol. Microbiol.">
        <title>The Global Catalogue of Microorganisms (GCM) 10K type strain sequencing project: providing services to taxonomists for standard genome sequencing and annotation.</title>
        <authorList>
            <consortium name="The Broad Institute Genomics Platform"/>
            <consortium name="The Broad Institute Genome Sequencing Center for Infectious Disease"/>
            <person name="Wu L."/>
            <person name="Ma J."/>
        </authorList>
    </citation>
    <scope>NUCLEOTIDE SEQUENCE [LARGE SCALE GENOMIC DNA]</scope>
    <source>
        <strain evidence="5 6">JCM 15134</strain>
    </source>
</reference>